<name>A0ABT5A5T7_9CYAN</name>
<protein>
    <recommendedName>
        <fullName evidence="3">ApeA N-terminal domain-containing protein</fullName>
    </recommendedName>
</protein>
<keyword evidence="2" id="KW-1185">Reference proteome</keyword>
<accession>A0ABT5A5T7</accession>
<evidence type="ECO:0000313" key="1">
    <source>
        <dbReference type="EMBL" id="MDB9487306.1"/>
    </source>
</evidence>
<dbReference type="Proteomes" id="UP001212123">
    <property type="component" value="Unassembled WGS sequence"/>
</dbReference>
<gene>
    <name evidence="1" type="ORF">PN492_12240</name>
</gene>
<reference evidence="1 2" key="1">
    <citation type="submission" date="2023-01" db="EMBL/GenBank/DDBJ databases">
        <title>Genomes from the Australian National Cyanobacteria Reference Collection.</title>
        <authorList>
            <person name="Willis A."/>
            <person name="Lee E.M.F."/>
        </authorList>
    </citation>
    <scope>NUCLEOTIDE SEQUENCE [LARGE SCALE GENOMIC DNA]</scope>
    <source>
        <strain evidence="1 2">CS-537/01</strain>
    </source>
</reference>
<dbReference type="EMBL" id="JAQMTU010000074">
    <property type="protein sequence ID" value="MDB9487306.1"/>
    <property type="molecule type" value="Genomic_DNA"/>
</dbReference>
<evidence type="ECO:0000313" key="2">
    <source>
        <dbReference type="Proteomes" id="UP001212123"/>
    </source>
</evidence>
<evidence type="ECO:0008006" key="3">
    <source>
        <dbReference type="Google" id="ProtNLM"/>
    </source>
</evidence>
<dbReference type="RefSeq" id="WP_271805631.1">
    <property type="nucleotide sequence ID" value="NZ_JAQMTU010000074.1"/>
</dbReference>
<comment type="caution">
    <text evidence="1">The sequence shown here is derived from an EMBL/GenBank/DDBJ whole genome shotgun (WGS) entry which is preliminary data.</text>
</comment>
<sequence>MKMVFITSLTEKLVGREFEIECYDIEVHGIVDNCPPLFKGPGVITGQKKGAISYRVHNQIEISAEARPIIFKQVKQGEVTQVRIFAKDYDNIHWTGGWSIPNVELSTSGKCIVHGQFDQLATRVQRYEANNLNNITELVFSSIPDLPLTELVEEKILHRGEQIFSRSWYDRHELEFNKSKIHFYSSNSSNLFYVSAENSEKFSAPYVENWIPEALTLITASLTYPRMVVRHFKTDALIFLRNTPSETSSKMLPAIIGFPNLRKELWKIFTTYLDECVRCNQFEQLVTTKIFSEVIIASTGTLQAFVLSLSVCVENLAGQLADEFSIKTLDKEESKALKTYLEQWQGDEDIKNRAIGLLSMLGTRSTSQVLKALKEENVIGNEHIKTWNKIRNSLAHGGIIEFSADEDFWQKRNLLISMVYRLILRKIGYRGLITDHASSDIKSIDFQWERKCPVE</sequence>
<proteinExistence type="predicted"/>
<organism evidence="1 2">
    <name type="scientific">Dolichospermum circinale CS-537/01</name>
    <dbReference type="NCBI Taxonomy" id="3021739"/>
    <lineage>
        <taxon>Bacteria</taxon>
        <taxon>Bacillati</taxon>
        <taxon>Cyanobacteriota</taxon>
        <taxon>Cyanophyceae</taxon>
        <taxon>Nostocales</taxon>
        <taxon>Aphanizomenonaceae</taxon>
        <taxon>Dolichospermum</taxon>
        <taxon>Dolichospermum circinale</taxon>
    </lineage>
</organism>